<proteinExistence type="predicted"/>
<dbReference type="GeneID" id="63661375"/>
<gene>
    <name evidence="3" type="primary">nad2_b</name>
</gene>
<dbReference type="InterPro" id="IPR001750">
    <property type="entry name" value="ND/Mrp_TM"/>
</dbReference>
<geneLocation type="mitochondrion" evidence="3"/>
<evidence type="ECO:0000313" key="3">
    <source>
        <dbReference type="EMBL" id="QPL15958.1"/>
    </source>
</evidence>
<keyword evidence="1" id="KW-1133">Transmembrane helix</keyword>
<organism evidence="3">
    <name type="scientific">Strombidium cf. sulcatum</name>
    <dbReference type="NCBI Taxonomy" id="2793073"/>
    <lineage>
        <taxon>Eukaryota</taxon>
        <taxon>Sar</taxon>
        <taxon>Alveolata</taxon>
        <taxon>Ciliophora</taxon>
        <taxon>Intramacronucleata</taxon>
        <taxon>Spirotrichea</taxon>
        <taxon>Oligotrichia</taxon>
        <taxon>Strombidiidae</taxon>
        <taxon>Strombidium</taxon>
    </lineage>
</organism>
<feature type="transmembrane region" description="Helical" evidence="1">
    <location>
        <begin position="90"/>
        <end position="110"/>
    </location>
</feature>
<feature type="transmembrane region" description="Helical" evidence="1">
    <location>
        <begin position="138"/>
        <end position="157"/>
    </location>
</feature>
<evidence type="ECO:0000256" key="1">
    <source>
        <dbReference type="SAM" id="Phobius"/>
    </source>
</evidence>
<dbReference type="RefSeq" id="YP_010049553.1">
    <property type="nucleotide sequence ID" value="NC_054369.1"/>
</dbReference>
<protein>
    <submittedName>
        <fullName evidence="3">NADH dehydrogenase subunit 2b</fullName>
    </submittedName>
</protein>
<feature type="transmembrane region" description="Helical" evidence="1">
    <location>
        <begin position="12"/>
        <end position="34"/>
    </location>
</feature>
<keyword evidence="1" id="KW-0472">Membrane</keyword>
<dbReference type="EMBL" id="MT471316">
    <property type="protein sequence ID" value="QPL15958.1"/>
    <property type="molecule type" value="Genomic_DNA"/>
</dbReference>
<feature type="transmembrane region" description="Helical" evidence="1">
    <location>
        <begin position="55"/>
        <end position="78"/>
    </location>
</feature>
<keyword evidence="1" id="KW-0812">Transmembrane</keyword>
<reference evidence="3" key="1">
    <citation type="submission" date="2020-05" db="EMBL/GenBank/DDBJ databases">
        <title>Characterization and comparative analysis of mitochondrial genomes of the highly differentiated ciliated protists shed light on the diversity and evolution of the linear molecular architecture.</title>
        <authorList>
            <person name="Zhang T."/>
            <person name="Li C."/>
            <person name="Zhang X."/>
            <person name="Wang C."/>
            <person name="Roger A.J."/>
            <person name="Song W."/>
            <person name="Gao F."/>
        </authorList>
    </citation>
    <scope>NUCLEOTIDE SEQUENCE</scope>
</reference>
<evidence type="ECO:0000259" key="2">
    <source>
        <dbReference type="Pfam" id="PF00361"/>
    </source>
</evidence>
<dbReference type="Pfam" id="PF00361">
    <property type="entry name" value="Proton_antipo_M"/>
    <property type="match status" value="1"/>
</dbReference>
<sequence length="169" mass="20351">MMLYYNLISDSTIFITTYFLIYNLTLILFFWTLFNMYLYKIKTLNLFSYFSSKPFYLLLMSVVILSLAGVPPFIGFFSKLFILQLVFNSKFFLLIVIFFINLLVSLYFYVQNLKYLHTITNNYQPTPHIVNHEKISVYYHYFSIFTLLIIVNGFNYIDDILVYTYWITI</sequence>
<accession>A0A7T0M4N0</accession>
<feature type="domain" description="NADH:quinone oxidoreductase/Mrp antiporter transmembrane" evidence="2">
    <location>
        <begin position="13"/>
        <end position="101"/>
    </location>
</feature>
<name>A0A7T0M4N0_9SPIT</name>
<dbReference type="AlphaFoldDB" id="A0A7T0M4N0"/>
<keyword evidence="3" id="KW-0496">Mitochondrion</keyword>